<evidence type="ECO:0000256" key="1">
    <source>
        <dbReference type="ARBA" id="ARBA00010884"/>
    </source>
</evidence>
<dbReference type="SUPFAM" id="SSF53474">
    <property type="entry name" value="alpha/beta-Hydrolases"/>
    <property type="match status" value="1"/>
</dbReference>
<protein>
    <submittedName>
        <fullName evidence="4">Alpha/beta fold hydrolase</fullName>
    </submittedName>
</protein>
<dbReference type="GO" id="GO:0034338">
    <property type="term" value="F:short-chain carboxylesterase activity"/>
    <property type="evidence" value="ECO:0007669"/>
    <property type="project" value="TreeGrafter"/>
</dbReference>
<keyword evidence="4" id="KW-0378">Hydrolase</keyword>
<gene>
    <name evidence="4" type="ORF">JKA74_14550</name>
</gene>
<dbReference type="RefSeq" id="WP_201431945.1">
    <property type="nucleotide sequence ID" value="NZ_JAEQBW010000007.1"/>
</dbReference>
<name>A0A935CCS5_9BACT</name>
<dbReference type="Pfam" id="PF00561">
    <property type="entry name" value="Abhydrolase_1"/>
    <property type="match status" value="1"/>
</dbReference>
<reference evidence="4" key="1">
    <citation type="submission" date="2021-01" db="EMBL/GenBank/DDBJ databases">
        <title>Marivirga aurantiaca sp. nov., isolated from intertidal surface sediments.</title>
        <authorList>
            <person name="Zhang M."/>
        </authorList>
    </citation>
    <scope>NUCLEOTIDE SEQUENCE</scope>
    <source>
        <strain evidence="4">S37H4</strain>
    </source>
</reference>
<accession>A0A935CCS5</accession>
<feature type="active site" description="Charge relay system" evidence="2">
    <location>
        <position position="266"/>
    </location>
</feature>
<dbReference type="InterPro" id="IPR050960">
    <property type="entry name" value="AB_hydrolase_4_sf"/>
</dbReference>
<evidence type="ECO:0000313" key="5">
    <source>
        <dbReference type="Proteomes" id="UP000611723"/>
    </source>
</evidence>
<dbReference type="PANTHER" id="PTHR10794:SF94">
    <property type="entry name" value="ESTERASE YHET-RELATED"/>
    <property type="match status" value="1"/>
</dbReference>
<dbReference type="PANTHER" id="PTHR10794">
    <property type="entry name" value="ABHYDROLASE DOMAIN-CONTAINING PROTEIN"/>
    <property type="match status" value="1"/>
</dbReference>
<evidence type="ECO:0000259" key="3">
    <source>
        <dbReference type="Pfam" id="PF00561"/>
    </source>
</evidence>
<sequence>MPLIINKTYKSPFYAFNQHIETIIPSAIRKVKGVNYHRERITTPDNDFLDIDWLKADNDQLVIISHGLEGSSHRPYVKGIAKLFHQNGWDALAWNCRSCSEEMNKNEILYHHGFTEDVDTVVQRALADNYKSICLIGFSMGGSLTLKYLGENADNLPDSIKAGMAVSVPCDLEGSSKMLALKENKFYQSRFMRKLSKKMLWKNEQFPGFVEMKPWKLFKNFHEFDTHYSAKIFGFKDAADFYQNVQCLPFIENIKVPTLVLNALNDPMLADSCYPKELAERMPNLTLEISDKGGHVGFMQAGKEFTYAEERALQYFSSMV</sequence>
<proteinExistence type="inferred from homology"/>
<organism evidence="4 5">
    <name type="scientific">Marivirga aurantiaca</name>
    <dbReference type="NCBI Taxonomy" id="2802615"/>
    <lineage>
        <taxon>Bacteria</taxon>
        <taxon>Pseudomonadati</taxon>
        <taxon>Bacteroidota</taxon>
        <taxon>Cytophagia</taxon>
        <taxon>Cytophagales</taxon>
        <taxon>Marivirgaceae</taxon>
        <taxon>Marivirga</taxon>
    </lineage>
</organism>
<dbReference type="EMBL" id="JAEQBW010000007">
    <property type="protein sequence ID" value="MBK6266263.1"/>
    <property type="molecule type" value="Genomic_DNA"/>
</dbReference>
<keyword evidence="5" id="KW-1185">Reference proteome</keyword>
<feature type="active site" description="Charge relay system" evidence="2">
    <location>
        <position position="295"/>
    </location>
</feature>
<evidence type="ECO:0000256" key="2">
    <source>
        <dbReference type="PIRSR" id="PIRSR005211-1"/>
    </source>
</evidence>
<dbReference type="InterPro" id="IPR000073">
    <property type="entry name" value="AB_hydrolase_1"/>
</dbReference>
<evidence type="ECO:0000313" key="4">
    <source>
        <dbReference type="EMBL" id="MBK6266263.1"/>
    </source>
</evidence>
<dbReference type="AlphaFoldDB" id="A0A935CCS5"/>
<dbReference type="Gene3D" id="3.40.50.1820">
    <property type="entry name" value="alpha/beta hydrolase"/>
    <property type="match status" value="1"/>
</dbReference>
<comment type="similarity">
    <text evidence="1">Belongs to the AB hydrolase superfamily. AB hydrolase 4 family.</text>
</comment>
<feature type="domain" description="AB hydrolase-1" evidence="3">
    <location>
        <begin position="61"/>
        <end position="300"/>
    </location>
</feature>
<feature type="active site" description="Charge relay system" evidence="2">
    <location>
        <position position="139"/>
    </location>
</feature>
<dbReference type="PIRSF" id="PIRSF005211">
    <property type="entry name" value="Ab_hydro_YheT"/>
    <property type="match status" value="1"/>
</dbReference>
<comment type="caution">
    <text evidence="4">The sequence shown here is derived from an EMBL/GenBank/DDBJ whole genome shotgun (WGS) entry which is preliminary data.</text>
</comment>
<dbReference type="GO" id="GO:0047372">
    <property type="term" value="F:monoacylglycerol lipase activity"/>
    <property type="evidence" value="ECO:0007669"/>
    <property type="project" value="TreeGrafter"/>
</dbReference>
<dbReference type="InterPro" id="IPR012020">
    <property type="entry name" value="ABHD4"/>
</dbReference>
<dbReference type="InterPro" id="IPR029058">
    <property type="entry name" value="AB_hydrolase_fold"/>
</dbReference>
<dbReference type="Proteomes" id="UP000611723">
    <property type="component" value="Unassembled WGS sequence"/>
</dbReference>